<keyword evidence="2" id="KW-1133">Transmembrane helix</keyword>
<gene>
    <name evidence="3" type="ORF">DIC75_00595</name>
</gene>
<feature type="transmembrane region" description="Helical" evidence="2">
    <location>
        <begin position="152"/>
        <end position="171"/>
    </location>
</feature>
<evidence type="ECO:0008006" key="5">
    <source>
        <dbReference type="Google" id="ProtNLM"/>
    </source>
</evidence>
<sequence>MTSRYLLVILAVLALALVVPAAAQETIPRVVQPGETIEVGSEPLVLDLINLRDQDTFNPVTELRYYRDDDPNKQVVKVIGVPNDDRVTIGTQTLNGQYGRYYAYSDEDGLLQQNSIIFTPAPTATPTETTTPTATQTPTETVTDTATATTQAPLPGLIAIAAIGICGLLAATQKR</sequence>
<evidence type="ECO:0000256" key="2">
    <source>
        <dbReference type="SAM" id="Phobius"/>
    </source>
</evidence>
<comment type="caution">
    <text evidence="3">The sequence shown here is derived from an EMBL/GenBank/DDBJ whole genome shotgun (WGS) entry which is preliminary data.</text>
</comment>
<organism evidence="3 4">
    <name type="scientific">Methanoculleus oceani</name>
    <dbReference type="NCBI Taxonomy" id="2184756"/>
    <lineage>
        <taxon>Archaea</taxon>
        <taxon>Methanobacteriati</taxon>
        <taxon>Methanobacteriota</taxon>
        <taxon>Stenosarchaea group</taxon>
        <taxon>Methanomicrobia</taxon>
        <taxon>Methanomicrobiales</taxon>
        <taxon>Methanomicrobiaceae</taxon>
        <taxon>Methanoculleus</taxon>
    </lineage>
</organism>
<dbReference type="AlphaFoldDB" id="A0ABD4T9J4"/>
<keyword evidence="2" id="KW-0472">Membrane</keyword>
<accession>A0ABD4T9J4</accession>
<keyword evidence="4" id="KW-1185">Reference proteome</keyword>
<protein>
    <recommendedName>
        <fullName evidence="5">PGF-CTERM sorting domain-containing protein</fullName>
    </recommendedName>
</protein>
<keyword evidence="2" id="KW-0812">Transmembrane</keyword>
<evidence type="ECO:0000313" key="3">
    <source>
        <dbReference type="EMBL" id="MCM2464823.1"/>
    </source>
</evidence>
<proteinExistence type="predicted"/>
<dbReference type="EMBL" id="QFDM01000001">
    <property type="protein sequence ID" value="MCM2464823.1"/>
    <property type="molecule type" value="Genomic_DNA"/>
</dbReference>
<feature type="region of interest" description="Disordered" evidence="1">
    <location>
        <begin position="121"/>
        <end position="141"/>
    </location>
</feature>
<name>A0ABD4T9J4_9EURY</name>
<evidence type="ECO:0000313" key="4">
    <source>
        <dbReference type="Proteomes" id="UP001523230"/>
    </source>
</evidence>
<reference evidence="3 4" key="1">
    <citation type="submission" date="2018-05" db="EMBL/GenBank/DDBJ databases">
        <title>Isolation and characterization of genus Methanoculleus species and their viruses from deep sea marine sediment offshore southwestern Taiwan.</title>
        <authorList>
            <person name="Wei W.-H."/>
            <person name="Chen W.-C."/>
            <person name="Lai M.-C."/>
            <person name="Chen S.-C."/>
        </authorList>
    </citation>
    <scope>NUCLEOTIDE SEQUENCE [LARGE SCALE GENOMIC DNA]</scope>
    <source>
        <strain evidence="3 4">CWC-02</strain>
    </source>
</reference>
<dbReference type="Proteomes" id="UP001523230">
    <property type="component" value="Unassembled WGS sequence"/>
</dbReference>
<evidence type="ECO:0000256" key="1">
    <source>
        <dbReference type="SAM" id="MobiDB-lite"/>
    </source>
</evidence>